<keyword evidence="3" id="KW-1185">Reference proteome</keyword>
<name>A0A9D4RL54_DREPO</name>
<dbReference type="Proteomes" id="UP000828390">
    <property type="component" value="Unassembled WGS sequence"/>
</dbReference>
<protein>
    <recommendedName>
        <fullName evidence="1">Calcineurin-like phosphoesterase domain-containing protein</fullName>
    </recommendedName>
</protein>
<reference evidence="2" key="1">
    <citation type="journal article" date="2019" name="bioRxiv">
        <title>The Genome of the Zebra Mussel, Dreissena polymorpha: A Resource for Invasive Species Research.</title>
        <authorList>
            <person name="McCartney M.A."/>
            <person name="Auch B."/>
            <person name="Kono T."/>
            <person name="Mallez S."/>
            <person name="Zhang Y."/>
            <person name="Obille A."/>
            <person name="Becker A."/>
            <person name="Abrahante J.E."/>
            <person name="Garbe J."/>
            <person name="Badalamenti J.P."/>
            <person name="Herman A."/>
            <person name="Mangelson H."/>
            <person name="Liachko I."/>
            <person name="Sullivan S."/>
            <person name="Sone E.D."/>
            <person name="Koren S."/>
            <person name="Silverstein K.A.T."/>
            <person name="Beckman K.B."/>
            <person name="Gohl D.M."/>
        </authorList>
    </citation>
    <scope>NUCLEOTIDE SEQUENCE</scope>
    <source>
        <strain evidence="2">Duluth1</strain>
        <tissue evidence="2">Whole animal</tissue>
    </source>
</reference>
<dbReference type="GO" id="GO:0047734">
    <property type="term" value="F:CDP-glycerol diphosphatase activity"/>
    <property type="evidence" value="ECO:0007669"/>
    <property type="project" value="TreeGrafter"/>
</dbReference>
<dbReference type="InterPro" id="IPR004843">
    <property type="entry name" value="Calcineurin-like_PHP"/>
</dbReference>
<evidence type="ECO:0000313" key="2">
    <source>
        <dbReference type="EMBL" id="KAH3872369.1"/>
    </source>
</evidence>
<comment type="caution">
    <text evidence="2">The sequence shown here is derived from an EMBL/GenBank/DDBJ whole genome shotgun (WGS) entry which is preliminary data.</text>
</comment>
<reference evidence="2" key="2">
    <citation type="submission" date="2020-11" db="EMBL/GenBank/DDBJ databases">
        <authorList>
            <person name="McCartney M.A."/>
            <person name="Auch B."/>
            <person name="Kono T."/>
            <person name="Mallez S."/>
            <person name="Becker A."/>
            <person name="Gohl D.M."/>
            <person name="Silverstein K.A.T."/>
            <person name="Koren S."/>
            <person name="Bechman K.B."/>
            <person name="Herman A."/>
            <person name="Abrahante J.E."/>
            <person name="Garbe J."/>
        </authorList>
    </citation>
    <scope>NUCLEOTIDE SEQUENCE</scope>
    <source>
        <strain evidence="2">Duluth1</strain>
        <tissue evidence="2">Whole animal</tissue>
    </source>
</reference>
<dbReference type="AlphaFoldDB" id="A0A9D4RL54"/>
<accession>A0A9D4RL54</accession>
<evidence type="ECO:0000259" key="1">
    <source>
        <dbReference type="Pfam" id="PF00149"/>
    </source>
</evidence>
<dbReference type="SUPFAM" id="SSF56300">
    <property type="entry name" value="Metallo-dependent phosphatases"/>
    <property type="match status" value="1"/>
</dbReference>
<dbReference type="OrthoDB" id="9675250at2759"/>
<feature type="domain" description="Calcineurin-like phosphoesterase" evidence="1">
    <location>
        <begin position="9"/>
        <end position="263"/>
    </location>
</feature>
<sequence length="323" mass="36471">MESKLILSFGAIADIQYADIEDGYNFAGTRERYYRTALRMLKRAISSWNNNDKRKPSFVLQLGDIIDGKNKPISERALNSVLGEFAQFDGPVYHIWGNHEYYNFSRKFLLDSPIYSGLDKNVVPVKNKAYYMCVPHPQLRILALDCYEISHLACLKDSEDYKLASRYLEINANEDVNCCKGLEGTNARFVQYNGALSTEQIDWIDKNLTEAEQMKQNVIVIGHCGVCPGSIDSSCLCWNAPEVLQVLQSHSSCMVAYLAGHDHFGGMACDDQGIMHITFPGVVENKSEADFGTFYMYEDRLELVGNGRAQTLTLRLRYMSGIS</sequence>
<dbReference type="PANTHER" id="PTHR16509">
    <property type="match status" value="1"/>
</dbReference>
<dbReference type="Pfam" id="PF00149">
    <property type="entry name" value="Metallophos"/>
    <property type="match status" value="1"/>
</dbReference>
<dbReference type="GO" id="GO:0047631">
    <property type="term" value="F:ADP-ribose diphosphatase activity"/>
    <property type="evidence" value="ECO:0007669"/>
    <property type="project" value="TreeGrafter"/>
</dbReference>
<organism evidence="2 3">
    <name type="scientific">Dreissena polymorpha</name>
    <name type="common">Zebra mussel</name>
    <name type="synonym">Mytilus polymorpha</name>
    <dbReference type="NCBI Taxonomy" id="45954"/>
    <lineage>
        <taxon>Eukaryota</taxon>
        <taxon>Metazoa</taxon>
        <taxon>Spiralia</taxon>
        <taxon>Lophotrochozoa</taxon>
        <taxon>Mollusca</taxon>
        <taxon>Bivalvia</taxon>
        <taxon>Autobranchia</taxon>
        <taxon>Heteroconchia</taxon>
        <taxon>Euheterodonta</taxon>
        <taxon>Imparidentia</taxon>
        <taxon>Neoheterodontei</taxon>
        <taxon>Myida</taxon>
        <taxon>Dreissenoidea</taxon>
        <taxon>Dreissenidae</taxon>
        <taxon>Dreissena</taxon>
    </lineage>
</organism>
<dbReference type="EMBL" id="JAIWYP010000002">
    <property type="protein sequence ID" value="KAH3872369.1"/>
    <property type="molecule type" value="Genomic_DNA"/>
</dbReference>
<dbReference type="Gene3D" id="3.60.21.10">
    <property type="match status" value="1"/>
</dbReference>
<dbReference type="InterPro" id="IPR029052">
    <property type="entry name" value="Metallo-depent_PP-like"/>
</dbReference>
<dbReference type="PANTHER" id="PTHR16509:SF1">
    <property type="entry name" value="MANGANESE-DEPENDENT ADP-RIBOSE_CDP-ALCOHOL DIPHOSPHATASE"/>
    <property type="match status" value="1"/>
</dbReference>
<dbReference type="GO" id="GO:0030145">
    <property type="term" value="F:manganese ion binding"/>
    <property type="evidence" value="ECO:0007669"/>
    <property type="project" value="TreeGrafter"/>
</dbReference>
<proteinExistence type="predicted"/>
<gene>
    <name evidence="2" type="ORF">DPMN_035585</name>
</gene>
<evidence type="ECO:0000313" key="3">
    <source>
        <dbReference type="Proteomes" id="UP000828390"/>
    </source>
</evidence>
<dbReference type="GO" id="GO:0008663">
    <property type="term" value="F:2',3'-cyclic-nucleotide 2'-phosphodiesterase activity"/>
    <property type="evidence" value="ECO:0007669"/>
    <property type="project" value="TreeGrafter"/>
</dbReference>